<keyword evidence="3" id="KW-0813">Transport</keyword>
<evidence type="ECO:0000256" key="3">
    <source>
        <dbReference type="ARBA" id="ARBA00022448"/>
    </source>
</evidence>
<dbReference type="PANTHER" id="PTHR42810:SF2">
    <property type="entry name" value="PURINE PERMEASE C1399.01C-RELATED"/>
    <property type="match status" value="1"/>
</dbReference>
<dbReference type="PROSITE" id="PS01116">
    <property type="entry name" value="XANTH_URACIL_PERMASE"/>
    <property type="match status" value="1"/>
</dbReference>
<dbReference type="InterPro" id="IPR006043">
    <property type="entry name" value="NCS2"/>
</dbReference>
<dbReference type="GO" id="GO:0005886">
    <property type="term" value="C:plasma membrane"/>
    <property type="evidence" value="ECO:0007669"/>
    <property type="project" value="UniProtKB-ARBA"/>
</dbReference>
<dbReference type="EMBL" id="LSGP01000013">
    <property type="protein sequence ID" value="KYZ76937.1"/>
    <property type="molecule type" value="Genomic_DNA"/>
</dbReference>
<dbReference type="RefSeq" id="WP_066238342.1">
    <property type="nucleotide sequence ID" value="NZ_LSGP01000013.1"/>
</dbReference>
<feature type="transmembrane region" description="Helical" evidence="7">
    <location>
        <begin position="119"/>
        <end position="140"/>
    </location>
</feature>
<feature type="transmembrane region" description="Helical" evidence="7">
    <location>
        <begin position="339"/>
        <end position="361"/>
    </location>
</feature>
<feature type="transmembrane region" description="Helical" evidence="7">
    <location>
        <begin position="399"/>
        <end position="421"/>
    </location>
</feature>
<evidence type="ECO:0000256" key="4">
    <source>
        <dbReference type="ARBA" id="ARBA00022692"/>
    </source>
</evidence>
<sequence length="433" mass="45474">MERRIIQVEEKVPLSQGIPLSLQHLFAMFGATVLVPFLFKVNPATSLLMNGIGTIIYLIISKGRIPAYLGSSFAFISPVFAVMGAAGLGGYAAAQGGFIVFGLFFILVAIVVRMVGTDWIDIIFPPAAMGAIVAIIGLELAPVATDMAGLTGKLIEQLKIPYTTAVTVSMFTLGVTILGSVLLRGFLAAIPVLIGVIAGYILSLAMGIVDLKSIADAPWFEVPTLYAPVFNMNAILMIMPAMLVVLAEHIGHLVVTGNIVERDLIKNPGLDRSLLGDGISNVLSGLVGATPNTTYGENIGVMAITKVFSVWVIGGAAVIAVVISFIGKFAAIIRSIPVPVMGGVCILLFGVIAAAGIRMLIEKKVDYTKSRNLILTSVVLISGISGTAVKFGTIELKGMALGTIVAIIISLLFELFTRMGIANDLDSKPSRSA</sequence>
<dbReference type="NCBIfam" id="TIGR00801">
    <property type="entry name" value="ncs2"/>
    <property type="match status" value="1"/>
</dbReference>
<keyword evidence="9" id="KW-1185">Reference proteome</keyword>
<feature type="transmembrane region" description="Helical" evidence="7">
    <location>
        <begin position="67"/>
        <end position="86"/>
    </location>
</feature>
<evidence type="ECO:0000256" key="5">
    <source>
        <dbReference type="ARBA" id="ARBA00022989"/>
    </source>
</evidence>
<dbReference type="PANTHER" id="PTHR42810">
    <property type="entry name" value="PURINE PERMEASE C1399.01C-RELATED"/>
    <property type="match status" value="1"/>
</dbReference>
<dbReference type="NCBIfam" id="NF007995">
    <property type="entry name" value="PRK10720.1"/>
    <property type="match status" value="1"/>
</dbReference>
<keyword evidence="4 7" id="KW-0812">Transmembrane</keyword>
<dbReference type="InterPro" id="IPR006042">
    <property type="entry name" value="Xan_ur_permease"/>
</dbReference>
<dbReference type="AlphaFoldDB" id="A0A154BSR3"/>
<reference evidence="8 9" key="1">
    <citation type="submission" date="2016-02" db="EMBL/GenBank/DDBJ databases">
        <title>Anaerosporomusa subterraneum gen. nov., sp. nov., a spore-forming obligate anaerobe isolated from saprolite.</title>
        <authorList>
            <person name="Choi J.K."/>
            <person name="Shah M."/>
            <person name="Yee N."/>
        </authorList>
    </citation>
    <scope>NUCLEOTIDE SEQUENCE [LARGE SCALE GENOMIC DNA]</scope>
    <source>
        <strain evidence="8 9">RU4</strain>
    </source>
</reference>
<keyword evidence="5 7" id="KW-1133">Transmembrane helix</keyword>
<evidence type="ECO:0000313" key="9">
    <source>
        <dbReference type="Proteomes" id="UP000076268"/>
    </source>
</evidence>
<proteinExistence type="inferred from homology"/>
<evidence type="ECO:0000313" key="8">
    <source>
        <dbReference type="EMBL" id="KYZ76937.1"/>
    </source>
</evidence>
<feature type="transmembrane region" description="Helical" evidence="7">
    <location>
        <begin position="186"/>
        <end position="209"/>
    </location>
</feature>
<evidence type="ECO:0000256" key="7">
    <source>
        <dbReference type="SAM" id="Phobius"/>
    </source>
</evidence>
<dbReference type="STRING" id="1794912.AXX12_01980"/>
<comment type="subcellular location">
    <subcellularLocation>
        <location evidence="1">Membrane</location>
        <topology evidence="1">Multi-pass membrane protein</topology>
    </subcellularLocation>
</comment>
<evidence type="ECO:0000256" key="2">
    <source>
        <dbReference type="ARBA" id="ARBA00008821"/>
    </source>
</evidence>
<keyword evidence="6 7" id="KW-0472">Membrane</keyword>
<feature type="transmembrane region" description="Helical" evidence="7">
    <location>
        <begin position="308"/>
        <end position="333"/>
    </location>
</feature>
<name>A0A154BSR3_ANASB</name>
<dbReference type="GO" id="GO:0042907">
    <property type="term" value="F:xanthine transmembrane transporter activity"/>
    <property type="evidence" value="ECO:0007669"/>
    <property type="project" value="TreeGrafter"/>
</dbReference>
<protein>
    <submittedName>
        <fullName evidence="8">Uracil permease</fullName>
    </submittedName>
</protein>
<evidence type="ECO:0000256" key="6">
    <source>
        <dbReference type="ARBA" id="ARBA00023136"/>
    </source>
</evidence>
<feature type="transmembrane region" description="Helical" evidence="7">
    <location>
        <begin position="44"/>
        <end position="60"/>
    </location>
</feature>
<feature type="transmembrane region" description="Helical" evidence="7">
    <location>
        <begin position="20"/>
        <end position="38"/>
    </location>
</feature>
<dbReference type="Pfam" id="PF00860">
    <property type="entry name" value="Xan_ur_permease"/>
    <property type="match status" value="1"/>
</dbReference>
<feature type="transmembrane region" description="Helical" evidence="7">
    <location>
        <begin position="160"/>
        <end position="179"/>
    </location>
</feature>
<evidence type="ECO:0000256" key="1">
    <source>
        <dbReference type="ARBA" id="ARBA00004141"/>
    </source>
</evidence>
<dbReference type="OrthoDB" id="9779092at2"/>
<feature type="transmembrane region" description="Helical" evidence="7">
    <location>
        <begin position="229"/>
        <end position="247"/>
    </location>
</feature>
<accession>A0A154BSR3</accession>
<gene>
    <name evidence="8" type="ORF">AXX12_01980</name>
</gene>
<comment type="caution">
    <text evidence="8">The sequence shown here is derived from an EMBL/GenBank/DDBJ whole genome shotgun (WGS) entry which is preliminary data.</text>
</comment>
<organism evidence="8 9">
    <name type="scientific">Anaerosporomusa subterranea</name>
    <dbReference type="NCBI Taxonomy" id="1794912"/>
    <lineage>
        <taxon>Bacteria</taxon>
        <taxon>Bacillati</taxon>
        <taxon>Bacillota</taxon>
        <taxon>Negativicutes</taxon>
        <taxon>Acetonemataceae</taxon>
        <taxon>Anaerosporomusa</taxon>
    </lineage>
</organism>
<comment type="similarity">
    <text evidence="2">Belongs to the nucleobase:cation symporter-2 (NCS2) (TC 2.A.40) family.</text>
</comment>
<feature type="transmembrane region" description="Helical" evidence="7">
    <location>
        <begin position="92"/>
        <end position="112"/>
    </location>
</feature>
<feature type="transmembrane region" description="Helical" evidence="7">
    <location>
        <begin position="373"/>
        <end position="393"/>
    </location>
</feature>
<dbReference type="Proteomes" id="UP000076268">
    <property type="component" value="Unassembled WGS sequence"/>
</dbReference>